<keyword evidence="3 14" id="KW-0813">Transport</keyword>
<dbReference type="InterPro" id="IPR000531">
    <property type="entry name" value="Beta-barrel_TonB"/>
</dbReference>
<dbReference type="PROSITE" id="PS01156">
    <property type="entry name" value="TONB_DEPENDENT_REC_2"/>
    <property type="match status" value="1"/>
</dbReference>
<dbReference type="GO" id="GO:0015891">
    <property type="term" value="P:siderophore transport"/>
    <property type="evidence" value="ECO:0007669"/>
    <property type="project" value="InterPro"/>
</dbReference>
<dbReference type="InterPro" id="IPR010105">
    <property type="entry name" value="TonB_sidphr_rcpt"/>
</dbReference>
<evidence type="ECO:0000256" key="4">
    <source>
        <dbReference type="ARBA" id="ARBA00022452"/>
    </source>
</evidence>
<comment type="caution">
    <text evidence="19">The sequence shown here is derived from an EMBL/GenBank/DDBJ whole genome shotgun (WGS) entry which is preliminary data.</text>
</comment>
<evidence type="ECO:0000256" key="12">
    <source>
        <dbReference type="ARBA" id="ARBA00023170"/>
    </source>
</evidence>
<dbReference type="Gene3D" id="2.40.170.20">
    <property type="entry name" value="TonB-dependent receptor, beta-barrel domain"/>
    <property type="match status" value="1"/>
</dbReference>
<evidence type="ECO:0000313" key="19">
    <source>
        <dbReference type="EMBL" id="MBJ2258483.1"/>
    </source>
</evidence>
<evidence type="ECO:0000256" key="11">
    <source>
        <dbReference type="ARBA" id="ARBA00023136"/>
    </source>
</evidence>
<dbReference type="SUPFAM" id="SSF56935">
    <property type="entry name" value="Porins"/>
    <property type="match status" value="1"/>
</dbReference>
<evidence type="ECO:0000256" key="13">
    <source>
        <dbReference type="ARBA" id="ARBA00023237"/>
    </source>
</evidence>
<dbReference type="AlphaFoldDB" id="A0A8I1FUK3"/>
<dbReference type="InterPro" id="IPR039426">
    <property type="entry name" value="TonB-dep_rcpt-like"/>
</dbReference>
<dbReference type="Pfam" id="PF07715">
    <property type="entry name" value="Plug"/>
    <property type="match status" value="1"/>
</dbReference>
<feature type="short sequence motif" description="TonB C-terminal box" evidence="15">
    <location>
        <begin position="799"/>
        <end position="816"/>
    </location>
</feature>
<keyword evidence="4 14" id="KW-1134">Transmembrane beta strand</keyword>
<dbReference type="GO" id="GO:0015344">
    <property type="term" value="F:siderophore uptake transmembrane transporter activity"/>
    <property type="evidence" value="ECO:0007669"/>
    <property type="project" value="TreeGrafter"/>
</dbReference>
<reference evidence="19" key="1">
    <citation type="submission" date="2020-12" db="EMBL/GenBank/DDBJ databases">
        <title>Antibiotic resistance and phylogeny of Pseudomonas spp. isolated over three decades from chicken meat in the Norwegian food chain.</title>
        <authorList>
            <person name="Moen B."/>
        </authorList>
    </citation>
    <scope>NUCLEOTIDE SEQUENCE</scope>
    <source>
        <strain evidence="19">MF6762</strain>
    </source>
</reference>
<dbReference type="GO" id="GO:0009279">
    <property type="term" value="C:cell outer membrane"/>
    <property type="evidence" value="ECO:0007669"/>
    <property type="project" value="UniProtKB-SubCell"/>
</dbReference>
<evidence type="ECO:0000259" key="18">
    <source>
        <dbReference type="SMART" id="SM00965"/>
    </source>
</evidence>
<evidence type="ECO:0000256" key="2">
    <source>
        <dbReference type="ARBA" id="ARBA00009810"/>
    </source>
</evidence>
<dbReference type="InterPro" id="IPR036942">
    <property type="entry name" value="Beta-barrel_TonB_sf"/>
</dbReference>
<dbReference type="InterPro" id="IPR012910">
    <property type="entry name" value="Plug_dom"/>
</dbReference>
<feature type="signal peptide" evidence="17">
    <location>
        <begin position="1"/>
        <end position="31"/>
    </location>
</feature>
<keyword evidence="13 14" id="KW-0998">Cell outer membrane</keyword>
<dbReference type="EMBL" id="JAEKCZ010000018">
    <property type="protein sequence ID" value="MBJ2258483.1"/>
    <property type="molecule type" value="Genomic_DNA"/>
</dbReference>
<evidence type="ECO:0000256" key="15">
    <source>
        <dbReference type="PROSITE-ProRule" id="PRU10144"/>
    </source>
</evidence>
<evidence type="ECO:0000256" key="16">
    <source>
        <dbReference type="RuleBase" id="RU003357"/>
    </source>
</evidence>
<keyword evidence="12 19" id="KW-0675">Receptor</keyword>
<dbReference type="GO" id="GO:0038023">
    <property type="term" value="F:signaling receptor activity"/>
    <property type="evidence" value="ECO:0007669"/>
    <property type="project" value="InterPro"/>
</dbReference>
<evidence type="ECO:0000256" key="17">
    <source>
        <dbReference type="SAM" id="SignalP"/>
    </source>
</evidence>
<keyword evidence="10 16" id="KW-0798">TonB box</keyword>
<gene>
    <name evidence="19" type="ORF">JFT45_18420</name>
</gene>
<dbReference type="SMART" id="SM00965">
    <property type="entry name" value="STN"/>
    <property type="match status" value="1"/>
</dbReference>
<keyword evidence="6 14" id="KW-0812">Transmembrane</keyword>
<dbReference type="Gene3D" id="3.55.50.30">
    <property type="match status" value="1"/>
</dbReference>
<feature type="chain" id="PRO_5034749500" evidence="17">
    <location>
        <begin position="32"/>
        <end position="816"/>
    </location>
</feature>
<dbReference type="Pfam" id="PF00593">
    <property type="entry name" value="TonB_dep_Rec_b-barrel"/>
    <property type="match status" value="1"/>
</dbReference>
<evidence type="ECO:0000256" key="8">
    <source>
        <dbReference type="ARBA" id="ARBA00023004"/>
    </source>
</evidence>
<keyword evidence="8" id="KW-0408">Iron</keyword>
<evidence type="ECO:0000256" key="3">
    <source>
        <dbReference type="ARBA" id="ARBA00022448"/>
    </source>
</evidence>
<dbReference type="Gene3D" id="2.170.130.10">
    <property type="entry name" value="TonB-dependent receptor, plug domain"/>
    <property type="match status" value="1"/>
</dbReference>
<keyword evidence="9" id="KW-0406">Ion transport</keyword>
<name>A0A8I1FUK3_9PSED</name>
<dbReference type="InterPro" id="IPR010917">
    <property type="entry name" value="TonB_rcpt_CS"/>
</dbReference>
<proteinExistence type="inferred from homology"/>
<evidence type="ECO:0000256" key="9">
    <source>
        <dbReference type="ARBA" id="ARBA00023065"/>
    </source>
</evidence>
<evidence type="ECO:0000256" key="6">
    <source>
        <dbReference type="ARBA" id="ARBA00022692"/>
    </source>
</evidence>
<evidence type="ECO:0000313" key="20">
    <source>
        <dbReference type="Proteomes" id="UP000658390"/>
    </source>
</evidence>
<dbReference type="NCBIfam" id="TIGR01783">
    <property type="entry name" value="TonB-siderophor"/>
    <property type="match status" value="1"/>
</dbReference>
<evidence type="ECO:0000256" key="7">
    <source>
        <dbReference type="ARBA" id="ARBA00022729"/>
    </source>
</evidence>
<organism evidence="19 20">
    <name type="scientific">Pseudomonas psychrophila</name>
    <dbReference type="NCBI Taxonomy" id="122355"/>
    <lineage>
        <taxon>Bacteria</taxon>
        <taxon>Pseudomonadati</taxon>
        <taxon>Pseudomonadota</taxon>
        <taxon>Gammaproteobacteria</taxon>
        <taxon>Pseudomonadales</taxon>
        <taxon>Pseudomonadaceae</taxon>
        <taxon>Pseudomonas</taxon>
    </lineage>
</organism>
<keyword evidence="5" id="KW-0410">Iron transport</keyword>
<keyword evidence="7 17" id="KW-0732">Signal</keyword>
<dbReference type="InterPro" id="IPR011662">
    <property type="entry name" value="Secretin/TonB_short_N"/>
</dbReference>
<evidence type="ECO:0000256" key="14">
    <source>
        <dbReference type="PROSITE-ProRule" id="PRU01360"/>
    </source>
</evidence>
<dbReference type="RefSeq" id="WP_198822626.1">
    <property type="nucleotide sequence ID" value="NZ_JAEKCZ010000018.1"/>
</dbReference>
<feature type="domain" description="Secretin/TonB short N-terminal" evidence="18">
    <location>
        <begin position="70"/>
        <end position="121"/>
    </location>
</feature>
<dbReference type="Proteomes" id="UP000658390">
    <property type="component" value="Unassembled WGS sequence"/>
</dbReference>
<keyword evidence="11 14" id="KW-0472">Membrane</keyword>
<comment type="subcellular location">
    <subcellularLocation>
        <location evidence="1 14">Cell outer membrane</location>
        <topology evidence="1 14">Multi-pass membrane protein</topology>
    </subcellularLocation>
</comment>
<dbReference type="CDD" id="cd01347">
    <property type="entry name" value="ligand_gated_channel"/>
    <property type="match status" value="1"/>
</dbReference>
<dbReference type="InterPro" id="IPR037066">
    <property type="entry name" value="Plug_dom_sf"/>
</dbReference>
<protein>
    <submittedName>
        <fullName evidence="19">TonB-dependent siderophore receptor</fullName>
    </submittedName>
</protein>
<dbReference type="PANTHER" id="PTHR32552">
    <property type="entry name" value="FERRICHROME IRON RECEPTOR-RELATED"/>
    <property type="match status" value="1"/>
</dbReference>
<dbReference type="Pfam" id="PF07660">
    <property type="entry name" value="STN"/>
    <property type="match status" value="1"/>
</dbReference>
<evidence type="ECO:0000256" key="5">
    <source>
        <dbReference type="ARBA" id="ARBA00022496"/>
    </source>
</evidence>
<evidence type="ECO:0000256" key="1">
    <source>
        <dbReference type="ARBA" id="ARBA00004571"/>
    </source>
</evidence>
<accession>A0A8I1FUK3</accession>
<dbReference type="PANTHER" id="PTHR32552:SF74">
    <property type="entry name" value="HYDROXAMATE SIDEROPHORE RECEPTOR FHUE"/>
    <property type="match status" value="1"/>
</dbReference>
<evidence type="ECO:0000256" key="10">
    <source>
        <dbReference type="ARBA" id="ARBA00023077"/>
    </source>
</evidence>
<comment type="similarity">
    <text evidence="2 14 16">Belongs to the TonB-dependent receptor family.</text>
</comment>
<dbReference type="FunFam" id="2.170.130.10:FF:000010">
    <property type="entry name" value="Ferripyoverdine receptor"/>
    <property type="match status" value="1"/>
</dbReference>
<sequence>MSRVYRNPSLPSRSRLALALQTVLLGGAMLAATQTFSLASAAPISAQRSFDVPASDLEASLNRFAQQANISLPYDPSLVRNKQAPALKGRFDVAQGLQNLLKGSGLTATEGANGVWILYPLSSDGAQLQLQATSVTGLGLGGTTEGSNSYTTGETSTATKLPLSLRETPQSVTVITRQQMTDQGLGSIAQVLAQTPGITVMHDDSERYNFYSRGFTLDNFQYDGVPTSDFTTNTNGLGMRDMAIYDRVEVVRGATGLMSGVGSPSGAVNLVRKRPTKEFQGYASGSGGSWDRYRTELDLSGPLTENGAVRGRMVAAREEGRSFIDRYSSDKDVFYGIAEADLSDDTTAYAGIDYQRINSNGSSFGQLPLYYSDGSRTHFSRSMNPAAKWAYADSESTKYFAGVEQRFDNDWLLKVEASHWKGNTEQLQGNLVGWGPFPDKATGQAQFMSGTKTFEIKTDTLDAYATGPFELLGRTHELVVGMNVSDGRTDYLAMNADDLTVDYENWNNDAPRPTDLSRGLKQKYKTKESAAYGALRFKPTDDLSVILGTRVVNYDRKGTMTYNAAQITPTTDNSKKTGKMIPYAGIVYDLSENHSVYASYTDIFTPQSYFDRDNKVLAPVTGQSYETGLKSEYFGGALNTSFALFLIKQDNYAEYDGMRADGQDAYKAVSGIKTKGFEAEISGEVMSGWQLLAGYTYAQPRDKEGKRINSNHPEQLFKLATNYQLSGNLKDLNVGGNLTWQGSTYSELDSSIKADAKEGSFAVVGLMARYDITQDLSASVNLNNVFDREYLSGYGLYSTYYYGDPRNLMLGMKYRF</sequence>
<dbReference type="PROSITE" id="PS52016">
    <property type="entry name" value="TONB_DEPENDENT_REC_3"/>
    <property type="match status" value="1"/>
</dbReference>